<proteinExistence type="predicted"/>
<name>A0A3B3B355_ORYME</name>
<dbReference type="AlphaFoldDB" id="A0A3B3B355"/>
<dbReference type="Ensembl" id="ENSOMET00000016528.1">
    <property type="protein sequence ID" value="ENSOMEP00000000016.1"/>
    <property type="gene ID" value="ENSOMEG00000023989.1"/>
</dbReference>
<sequence>MERVGLEELQGDIKRRLAKLRRAEQLRRQRKRKERTRSLFYNNPYSFVKGLFEQEKSGRLITPIKELEEHLKQVYSDDRKHESVTIPSDIPPIHAPKYQMDIRPPTLSEVEKIVRKARAASAPGPNGIPYRLYKNTPRVLNYLWRLMKVVWQKGEIPKAWRRAGGILIPKEKDSSTIGQFRQISLLNVEGKIFFSVLAQRLLTYLQRNNFVDTSVQKAGVQGFSGCLEHTNIIWHQIQTAKKERRDLHVVFLDLANAFGSVPHNILWTAFDYFSVPYKVTELIRNYFQDLQFCVTYENMTTNWQHLEIGIMAGCTISPLAFVMAMEIVIRASRWVVGGEKINSDLRLPPIRAYMDDMTLITTTKPCTRRLLQKLQENIQWARMEFKPGKSRSISVVKGQVVNEQFYIRDEPIPTILEKPIKSLGRWYNADLKDTQQVEQLRQNTADCLKKIDNTSLPGKLKLWCYQFGLLPRLIWPLTMYEVSLSHANRLERLVNSYVRKWLGVPNCLSSVGLYSDGVLSLPVPSLVEEFKCAKVRLDMSLSDSKDPVVRGAAPVLATGRKWTPGTAVLQAKSALRHRDIVGHVQGDRRGFGFGTVAPLWQKASATERRDMVVDEVRQQEEAARRIQAVAQAKQGGWVRWEGVEKRKLTWSELWNMESNRLSFIIRATYDVLPSPANLHLWLGKDPACPLCTSAATLKHILVGCKICLTQGRYTWRHNQVLRCLANTLECKRVHINAQPCHSQNRRPPPPFICEGGRPRSIPPYPELTPLNAARDWQMQVDLDRRLVFPSEIATTTLRPDLVLWSNSCRVVYIIELTVPWEDSLDEAYERKKLRYSDLAAEAEDRKWKVRVRPVEVGCRGFVASSTAKLLREVGIRGRAHRQAIKELTNTTERASQWLWLKRSDMAWTAKTTK</sequence>
<dbReference type="PANTHER" id="PTHR19446">
    <property type="entry name" value="REVERSE TRANSCRIPTASES"/>
    <property type="match status" value="1"/>
</dbReference>
<evidence type="ECO:0000313" key="3">
    <source>
        <dbReference type="Proteomes" id="UP000261560"/>
    </source>
</evidence>
<dbReference type="PaxDb" id="30732-ENSOMEP00000000016"/>
<protein>
    <recommendedName>
        <fullName evidence="1">Reverse transcriptase domain-containing protein</fullName>
    </recommendedName>
</protein>
<dbReference type="SUPFAM" id="SSF56672">
    <property type="entry name" value="DNA/RNA polymerases"/>
    <property type="match status" value="1"/>
</dbReference>
<dbReference type="InterPro" id="IPR043502">
    <property type="entry name" value="DNA/RNA_pol_sf"/>
</dbReference>
<dbReference type="Pfam" id="PF00078">
    <property type="entry name" value="RVT_1"/>
    <property type="match status" value="1"/>
</dbReference>
<dbReference type="Proteomes" id="UP000261560">
    <property type="component" value="Unplaced"/>
</dbReference>
<evidence type="ECO:0000313" key="2">
    <source>
        <dbReference type="Ensembl" id="ENSOMEP00000000016.1"/>
    </source>
</evidence>
<reference evidence="2" key="1">
    <citation type="submission" date="2025-08" db="UniProtKB">
        <authorList>
            <consortium name="Ensembl"/>
        </authorList>
    </citation>
    <scope>IDENTIFICATION</scope>
</reference>
<dbReference type="OMA" id="HANTIWS"/>
<dbReference type="GeneTree" id="ENSGT00730000113263"/>
<accession>A0A3B3B355</accession>
<keyword evidence="3" id="KW-1185">Reference proteome</keyword>
<evidence type="ECO:0000259" key="1">
    <source>
        <dbReference type="PROSITE" id="PS50878"/>
    </source>
</evidence>
<feature type="domain" description="Reverse transcriptase" evidence="1">
    <location>
        <begin position="149"/>
        <end position="431"/>
    </location>
</feature>
<dbReference type="CDD" id="cd01650">
    <property type="entry name" value="RT_nLTR_like"/>
    <property type="match status" value="1"/>
</dbReference>
<dbReference type="InterPro" id="IPR000477">
    <property type="entry name" value="RT_dom"/>
</dbReference>
<dbReference type="PROSITE" id="PS50878">
    <property type="entry name" value="RT_POL"/>
    <property type="match status" value="1"/>
</dbReference>
<reference evidence="2" key="2">
    <citation type="submission" date="2025-09" db="UniProtKB">
        <authorList>
            <consortium name="Ensembl"/>
        </authorList>
    </citation>
    <scope>IDENTIFICATION</scope>
</reference>
<organism evidence="2 3">
    <name type="scientific">Oryzias melastigma</name>
    <name type="common">Marine medaka</name>
    <dbReference type="NCBI Taxonomy" id="30732"/>
    <lineage>
        <taxon>Eukaryota</taxon>
        <taxon>Metazoa</taxon>
        <taxon>Chordata</taxon>
        <taxon>Craniata</taxon>
        <taxon>Vertebrata</taxon>
        <taxon>Euteleostomi</taxon>
        <taxon>Actinopterygii</taxon>
        <taxon>Neopterygii</taxon>
        <taxon>Teleostei</taxon>
        <taxon>Neoteleostei</taxon>
        <taxon>Acanthomorphata</taxon>
        <taxon>Ovalentaria</taxon>
        <taxon>Atherinomorphae</taxon>
        <taxon>Beloniformes</taxon>
        <taxon>Adrianichthyidae</taxon>
        <taxon>Oryziinae</taxon>
        <taxon>Oryzias</taxon>
    </lineage>
</organism>
<dbReference type="STRING" id="30732.ENSOMEP00000000016"/>